<name>A0A4R3Q1F1_RHISU</name>
<dbReference type="AlphaFoldDB" id="A0A4R3Q1F1"/>
<dbReference type="Proteomes" id="UP000294576">
    <property type="component" value="Unassembled WGS sequence"/>
</dbReference>
<organism evidence="2 3">
    <name type="scientific">Rhizobium sullae</name>
    <name type="common">Rhizobium hedysari</name>
    <dbReference type="NCBI Taxonomy" id="50338"/>
    <lineage>
        <taxon>Bacteria</taxon>
        <taxon>Pseudomonadati</taxon>
        <taxon>Pseudomonadota</taxon>
        <taxon>Alphaproteobacteria</taxon>
        <taxon>Hyphomicrobiales</taxon>
        <taxon>Rhizobiaceae</taxon>
        <taxon>Rhizobium/Agrobacterium group</taxon>
        <taxon>Rhizobium</taxon>
    </lineage>
</organism>
<dbReference type="SUPFAM" id="SSF143081">
    <property type="entry name" value="BB1717-like"/>
    <property type="match status" value="1"/>
</dbReference>
<evidence type="ECO:0000256" key="1">
    <source>
        <dbReference type="SAM" id="MobiDB-lite"/>
    </source>
</evidence>
<feature type="region of interest" description="Disordered" evidence="1">
    <location>
        <begin position="1"/>
        <end position="25"/>
    </location>
</feature>
<accession>A0A4R3Q1F1</accession>
<protein>
    <submittedName>
        <fullName evidence="2">Uncharacterized protein</fullName>
    </submittedName>
</protein>
<dbReference type="RefSeq" id="WP_245505803.1">
    <property type="nucleotide sequence ID" value="NZ_SMBH01000008.1"/>
</dbReference>
<gene>
    <name evidence="2" type="ORF">EV132_108121</name>
</gene>
<dbReference type="InterPro" id="IPR036590">
    <property type="entry name" value="SRAP-like"/>
</dbReference>
<dbReference type="Gene3D" id="3.90.1680.20">
    <property type="match status" value="1"/>
</dbReference>
<dbReference type="EMBL" id="SMBH01000008">
    <property type="protein sequence ID" value="TCU14751.1"/>
    <property type="molecule type" value="Genomic_DNA"/>
</dbReference>
<evidence type="ECO:0000313" key="2">
    <source>
        <dbReference type="EMBL" id="TCU14751.1"/>
    </source>
</evidence>
<comment type="caution">
    <text evidence="2">The sequence shown here is derived from an EMBL/GenBank/DDBJ whole genome shotgun (WGS) entry which is preliminary data.</text>
</comment>
<evidence type="ECO:0000313" key="3">
    <source>
        <dbReference type="Proteomes" id="UP000294576"/>
    </source>
</evidence>
<proteinExistence type="predicted"/>
<sequence>MCDGASELVTGTGQTASKRADALRKKDKDFQEILKMEPDGGTTNVRNVESRHWKRWHGVEFRCVVPFTDFSEPSKPEGGRSPNA</sequence>
<reference evidence="2 3" key="1">
    <citation type="submission" date="2019-03" db="EMBL/GenBank/DDBJ databases">
        <title>Genomic Encyclopedia of Type Strains, Phase IV (KMG-V): Genome sequencing to study the core and pangenomes of soil and plant-associated prokaryotes.</title>
        <authorList>
            <person name="Whitman W."/>
        </authorList>
    </citation>
    <scope>NUCLEOTIDE SEQUENCE [LARGE SCALE GENOMIC DNA]</scope>
    <source>
        <strain evidence="2 3">Hc14</strain>
    </source>
</reference>